<evidence type="ECO:0000313" key="2">
    <source>
        <dbReference type="Proteomes" id="UP000190897"/>
    </source>
</evidence>
<accession>A0A1T5HGL3</accession>
<name>A0A1T5HGL3_9BACT</name>
<proteinExistence type="predicted"/>
<sequence>MAQKESNGVYDINLLFKDVSDDILTTFLEGKLNLKEYAKSELNNRGRPFIKKAKKDGNNRNLDAFLQASNEFLAICDNIYGLYLDSTQGYNSIFDGILQDQKNDHLKTDEYTYVYASPDGFDRNSYVLHKSTLGKVKNRNSINGENYLSLAAYAIVLIFEHWEREYREKISVAVDQDRELIQFDVLGSMRLFRNDILHNNRIITEKTAKDLKSFDVKAGNSINITFYDLSNLITRIKESLTVYCIKVFDHDPDFEITEYIPERE</sequence>
<dbReference type="STRING" id="651661.SAMN05660293_05505"/>
<evidence type="ECO:0000313" key="1">
    <source>
        <dbReference type="EMBL" id="SKC19641.1"/>
    </source>
</evidence>
<organism evidence="1 2">
    <name type="scientific">Dyadobacter psychrophilus</name>
    <dbReference type="NCBI Taxonomy" id="651661"/>
    <lineage>
        <taxon>Bacteria</taxon>
        <taxon>Pseudomonadati</taxon>
        <taxon>Bacteroidota</taxon>
        <taxon>Cytophagia</taxon>
        <taxon>Cytophagales</taxon>
        <taxon>Spirosomataceae</taxon>
        <taxon>Dyadobacter</taxon>
    </lineage>
</organism>
<reference evidence="2" key="1">
    <citation type="submission" date="2017-02" db="EMBL/GenBank/DDBJ databases">
        <authorList>
            <person name="Varghese N."/>
            <person name="Submissions S."/>
        </authorList>
    </citation>
    <scope>NUCLEOTIDE SEQUENCE [LARGE SCALE GENOMIC DNA]</scope>
    <source>
        <strain evidence="2">DSM 22270</strain>
    </source>
</reference>
<dbReference type="OrthoDB" id="1276197at2"/>
<dbReference type="AlphaFoldDB" id="A0A1T5HGL3"/>
<gene>
    <name evidence="1" type="ORF">SAMN05660293_05505</name>
</gene>
<dbReference type="Proteomes" id="UP000190897">
    <property type="component" value="Unassembled WGS sequence"/>
</dbReference>
<dbReference type="EMBL" id="FUZA01000014">
    <property type="protein sequence ID" value="SKC19641.1"/>
    <property type="molecule type" value="Genomic_DNA"/>
</dbReference>
<keyword evidence="2" id="KW-1185">Reference proteome</keyword>
<dbReference type="RefSeq" id="WP_082217927.1">
    <property type="nucleotide sequence ID" value="NZ_FUZA01000014.1"/>
</dbReference>
<protein>
    <recommendedName>
        <fullName evidence="3">Abi-like protein</fullName>
    </recommendedName>
</protein>
<evidence type="ECO:0008006" key="3">
    <source>
        <dbReference type="Google" id="ProtNLM"/>
    </source>
</evidence>